<evidence type="ECO:0000256" key="1">
    <source>
        <dbReference type="ARBA" id="ARBA00008061"/>
    </source>
</evidence>
<keyword evidence="2" id="KW-0732">Signal</keyword>
<protein>
    <submittedName>
        <fullName evidence="4">Alpha-amylase family glycosyl hydrolase</fullName>
    </submittedName>
</protein>
<dbReference type="EMBL" id="JBCLPP010000025">
    <property type="protein sequence ID" value="MEY8245836.1"/>
    <property type="molecule type" value="Genomic_DNA"/>
</dbReference>
<reference evidence="4 5" key="1">
    <citation type="submission" date="2024-03" db="EMBL/GenBank/DDBJ databases">
        <title>Mouse gut bacterial collection (mGBC) of GemPharmatech.</title>
        <authorList>
            <person name="He Y."/>
            <person name="Dong L."/>
            <person name="Wu D."/>
            <person name="Gao X."/>
            <person name="Lin Z."/>
        </authorList>
    </citation>
    <scope>NUCLEOTIDE SEQUENCE [LARGE SCALE GENOMIC DNA]</scope>
    <source>
        <strain evidence="4 5">54-13</strain>
    </source>
</reference>
<organism evidence="4 5">
    <name type="scientific">Heminiphilus faecis</name>
    <dbReference type="NCBI Taxonomy" id="2601703"/>
    <lineage>
        <taxon>Bacteria</taxon>
        <taxon>Pseudomonadati</taxon>
        <taxon>Bacteroidota</taxon>
        <taxon>Bacteroidia</taxon>
        <taxon>Bacteroidales</taxon>
        <taxon>Muribaculaceae</taxon>
        <taxon>Heminiphilus</taxon>
    </lineage>
</organism>
<evidence type="ECO:0000256" key="2">
    <source>
        <dbReference type="SAM" id="SignalP"/>
    </source>
</evidence>
<dbReference type="GO" id="GO:0016787">
    <property type="term" value="F:hydrolase activity"/>
    <property type="evidence" value="ECO:0007669"/>
    <property type="project" value="UniProtKB-KW"/>
</dbReference>
<dbReference type="Pfam" id="PF00128">
    <property type="entry name" value="Alpha-amylase"/>
    <property type="match status" value="2"/>
</dbReference>
<evidence type="ECO:0000259" key="3">
    <source>
        <dbReference type="SMART" id="SM00642"/>
    </source>
</evidence>
<comment type="similarity">
    <text evidence="1">Belongs to the glycosyl hydrolase 13 family.</text>
</comment>
<dbReference type="Gene3D" id="3.20.20.80">
    <property type="entry name" value="Glycosidases"/>
    <property type="match status" value="1"/>
</dbReference>
<dbReference type="SMART" id="SM00642">
    <property type="entry name" value="Aamy"/>
    <property type="match status" value="1"/>
</dbReference>
<proteinExistence type="inferred from homology"/>
<feature type="domain" description="Glycosyl hydrolase family 13 catalytic" evidence="3">
    <location>
        <begin position="386"/>
        <end position="742"/>
    </location>
</feature>
<keyword evidence="5" id="KW-1185">Reference proteome</keyword>
<dbReference type="RefSeq" id="WP_121699043.1">
    <property type="nucleotide sequence ID" value="NZ_JBCLPP010000025.1"/>
</dbReference>
<dbReference type="SUPFAM" id="SSF81296">
    <property type="entry name" value="E set domains"/>
    <property type="match status" value="1"/>
</dbReference>
<keyword evidence="4" id="KW-0378">Hydrolase</keyword>
<dbReference type="CDD" id="cd11350">
    <property type="entry name" value="AmyAc_4"/>
    <property type="match status" value="1"/>
</dbReference>
<evidence type="ECO:0000313" key="5">
    <source>
        <dbReference type="Proteomes" id="UP001565200"/>
    </source>
</evidence>
<dbReference type="PANTHER" id="PTHR43002">
    <property type="entry name" value="GLYCOGEN DEBRANCHING ENZYME"/>
    <property type="match status" value="1"/>
</dbReference>
<gene>
    <name evidence="4" type="ORF">AAK873_09450</name>
</gene>
<dbReference type="Proteomes" id="UP001565200">
    <property type="component" value="Unassembled WGS sequence"/>
</dbReference>
<sequence>MRHIYFLFCALFIVSFTGRAQIVTTDPAIIQENSSPIVITFHADKGNKGLAGLTASTPIYAHTGVILKGQDSWSHAPEWLDNSAKYKLTYKSADTWELTLPGIKEYYGITSGETVERLAFVFRNATGTKEGKTESGGDIFVNVYPADEFVLVMTPSVTPGLLSGPAQVNFTVNTTENADISLTVNGSEKKTAADAKTLSYTMNITGTGTTKVTARATCRGMTKEETVTYVWPNSPVEKPYPGGVPKMGATRAGNGDVTFCIAAPGKTRASLCGEWNGYAPSADTYYCDYEGNRYFWWTVSGLKANTDYIYYYNIDGTNVGDPYARLVLDPWNDKYIPASVFPDMPEYPSAYVGNTCVAVYNSSIDEYDWKVTNFKGVPQDRLVIYELLIRDFTGTEGKAEGNGTIAGVMEKLDYLQSLGVNAIELLPVMEFSGNNSWGYNPNFYFAPDKAYGTPDDYRRLIDAIHERGMAVILDVVFNQTDGQHPWWLMYTPAKNPFYNASAPHGYSVLNDWKQENPLVQQQFKDVLKYWLEAYNVDGFRFDLVKGLGNDDSYNATYNPSTNKYSGVTDAKTNAYNASRVARMKELHSAMKEVKPDAYFINENLATAKEENEMALDGEINWANINEAACQFAMGYSSNCNLNRFYAPDDSRTAGSTVSYAESHDEERMAYKVAQYGVEEVKDNTEMTMRRLGSVAAIMLMTPGAHMIWQFQEFGADETTKTSTGGNETKPKKVVWKYLDNEYRAGLKETYALLNDIRNGNPQLFGKDAKATMKCNSGNWTTGFSVTVKSADGTSELYCIVNPSTTIAQSVAAPFTGNASDYTMLCGSYGTTPELNGKEVRLAPGAFVVYASKDVTALDDILNDNAATARVHGGTGTITIDGVYETVKVFTIDGVAINRLDSLASGIYIVVVDGVSHKVSVR</sequence>
<evidence type="ECO:0000313" key="4">
    <source>
        <dbReference type="EMBL" id="MEY8245836.1"/>
    </source>
</evidence>
<name>A0ABV4CYF0_9BACT</name>
<dbReference type="InterPro" id="IPR014756">
    <property type="entry name" value="Ig_E-set"/>
</dbReference>
<dbReference type="InterPro" id="IPR017853">
    <property type="entry name" value="GH"/>
</dbReference>
<feature type="signal peptide" evidence="2">
    <location>
        <begin position="1"/>
        <end position="20"/>
    </location>
</feature>
<comment type="caution">
    <text evidence="4">The sequence shown here is derived from an EMBL/GenBank/DDBJ whole genome shotgun (WGS) entry which is preliminary data.</text>
</comment>
<feature type="chain" id="PRO_5047498335" evidence="2">
    <location>
        <begin position="21"/>
        <end position="921"/>
    </location>
</feature>
<dbReference type="InterPro" id="IPR006047">
    <property type="entry name" value="GH13_cat_dom"/>
</dbReference>
<dbReference type="Gene3D" id="2.60.40.10">
    <property type="entry name" value="Immunoglobulins"/>
    <property type="match status" value="1"/>
</dbReference>
<dbReference type="SUPFAM" id="SSF51445">
    <property type="entry name" value="(Trans)glycosidases"/>
    <property type="match status" value="1"/>
</dbReference>
<accession>A0ABV4CYF0</accession>
<dbReference type="InterPro" id="IPR013783">
    <property type="entry name" value="Ig-like_fold"/>
</dbReference>